<evidence type="ECO:0000313" key="2">
    <source>
        <dbReference type="Proteomes" id="UP000265962"/>
    </source>
</evidence>
<evidence type="ECO:0000313" key="1">
    <source>
        <dbReference type="EMBL" id="SPF68658.1"/>
    </source>
</evidence>
<dbReference type="EMBL" id="OMOH01000005">
    <property type="protein sequence ID" value="SPF68658.1"/>
    <property type="molecule type" value="Genomic_DNA"/>
</dbReference>
<name>A0A375I3F6_9ACTN</name>
<dbReference type="RefSeq" id="WP_182858637.1">
    <property type="nucleotide sequence ID" value="NZ_OMOH01000005.1"/>
</dbReference>
<gene>
    <name evidence="1" type="ORF">PROPJV5_1640</name>
</gene>
<dbReference type="AlphaFoldDB" id="A0A375I3F6"/>
<organism evidence="1 2">
    <name type="scientific">Propionibacterium ruminifibrarum</name>
    <dbReference type="NCBI Taxonomy" id="1962131"/>
    <lineage>
        <taxon>Bacteria</taxon>
        <taxon>Bacillati</taxon>
        <taxon>Actinomycetota</taxon>
        <taxon>Actinomycetes</taxon>
        <taxon>Propionibacteriales</taxon>
        <taxon>Propionibacteriaceae</taxon>
        <taxon>Propionibacterium</taxon>
    </lineage>
</organism>
<sequence length="53" mass="5910">MKRFQTATLAMAVITCAVWIDDTAWWTRAITTAALVVCLVADIRGARRQVSTR</sequence>
<dbReference type="Proteomes" id="UP000265962">
    <property type="component" value="Unassembled WGS sequence"/>
</dbReference>
<keyword evidence="2" id="KW-1185">Reference proteome</keyword>
<protein>
    <submittedName>
        <fullName evidence="1">Uncharacterized protein</fullName>
    </submittedName>
</protein>
<accession>A0A375I3F6</accession>
<proteinExistence type="predicted"/>
<reference evidence="2" key="1">
    <citation type="submission" date="2018-02" db="EMBL/GenBank/DDBJ databases">
        <authorList>
            <person name="Hornung B."/>
        </authorList>
    </citation>
    <scope>NUCLEOTIDE SEQUENCE [LARGE SCALE GENOMIC DNA]</scope>
</reference>